<protein>
    <submittedName>
        <fullName evidence="2">Uncharacterized protein</fullName>
    </submittedName>
</protein>
<gene>
    <name evidence="2" type="ORF">EHS13_17030</name>
</gene>
<evidence type="ECO:0000313" key="2">
    <source>
        <dbReference type="EMBL" id="QGQ96465.1"/>
    </source>
</evidence>
<dbReference type="RefSeq" id="WP_155701508.1">
    <property type="nucleotide sequence ID" value="NZ_CP034235.1"/>
</dbReference>
<accession>A0A6B8RLR0</accession>
<name>A0A6B8RLR0_9BACL</name>
<keyword evidence="1" id="KW-0812">Transmembrane</keyword>
<dbReference type="KEGG" id="ppsc:EHS13_17030"/>
<keyword evidence="3" id="KW-1185">Reference proteome</keyword>
<feature type="transmembrane region" description="Helical" evidence="1">
    <location>
        <begin position="46"/>
        <end position="66"/>
    </location>
</feature>
<sequence>MDPSWEKLKNELTDGPFSQKGFSKQLQRQIENKMDKQSKLFRNRSYRLAGAWCIMLLVFSFIGLNWTPITESVVSFEDTAVHLSNQKAIVIQEQVVITEPTPVKSVLLIGLRTDLKSKNEKSIFGELSYSEYRSLMITGAVNDPAKLEVAAEGSGILVPYHQNFWKIEPITIEDKANTYHYLTAYKASEGITKRKQTVDAGVLESMHNEKLVFAGNQYVSIHENDDKWSGNQPGHYEKIWTKTIEQVNNPTNKAENTISLEKIFNNQATQAIAQLQDQVPAPQSMIKDELTGNSWTISRSQGQWIPKVAETIDTTSYATSYILHPLPFSLPESVVSYDKLALTWEQIVQAQPQAIDAASSPDGDMIAIITADKLYAYPLVNNQIGKLALQVDLHDNESMVMAQWATAKYANNWVVEGKRYLK</sequence>
<dbReference type="EMBL" id="CP034235">
    <property type="protein sequence ID" value="QGQ96465.1"/>
    <property type="molecule type" value="Genomic_DNA"/>
</dbReference>
<evidence type="ECO:0000256" key="1">
    <source>
        <dbReference type="SAM" id="Phobius"/>
    </source>
</evidence>
<dbReference type="Proteomes" id="UP000426246">
    <property type="component" value="Chromosome"/>
</dbReference>
<proteinExistence type="predicted"/>
<organism evidence="2 3">
    <name type="scientific">Paenibacillus psychroresistens</name>
    <dbReference type="NCBI Taxonomy" id="1778678"/>
    <lineage>
        <taxon>Bacteria</taxon>
        <taxon>Bacillati</taxon>
        <taxon>Bacillota</taxon>
        <taxon>Bacilli</taxon>
        <taxon>Bacillales</taxon>
        <taxon>Paenibacillaceae</taxon>
        <taxon>Paenibacillus</taxon>
    </lineage>
</organism>
<evidence type="ECO:0000313" key="3">
    <source>
        <dbReference type="Proteomes" id="UP000426246"/>
    </source>
</evidence>
<keyword evidence="1" id="KW-1133">Transmembrane helix</keyword>
<reference evidence="3" key="1">
    <citation type="submission" date="2018-11" db="EMBL/GenBank/DDBJ databases">
        <title>Complete genome sequence of Paenibacillus sp. ML311-T8.</title>
        <authorList>
            <person name="Nam Y.-D."/>
            <person name="Kang J."/>
            <person name="Chung W.-H."/>
            <person name="Park Y.S."/>
        </authorList>
    </citation>
    <scope>NUCLEOTIDE SEQUENCE [LARGE SCALE GENOMIC DNA]</scope>
    <source>
        <strain evidence="3">ML311-T8</strain>
    </source>
</reference>
<dbReference type="AlphaFoldDB" id="A0A6B8RLR0"/>
<keyword evidence="1" id="KW-0472">Membrane</keyword>
<dbReference type="OrthoDB" id="2677224at2"/>